<reference evidence="2 3" key="1">
    <citation type="journal article" date="2012" name="Eukaryot. Cell">
        <title>Draft genome sequence of CBS 2479, the standard type strain of Trichosporon asahii.</title>
        <authorList>
            <person name="Yang R.Y."/>
            <person name="Li H.T."/>
            <person name="Zhu H."/>
            <person name="Zhou G.P."/>
            <person name="Wang M."/>
            <person name="Wang L."/>
        </authorList>
    </citation>
    <scope>NUCLEOTIDE SEQUENCE [LARGE SCALE GENOMIC DNA]</scope>
    <source>
        <strain evidence="3">ATCC 90039 / CBS 2479 / JCM 2466 / KCTC 7840 / NCYC 2677 / UAMH 7654</strain>
    </source>
</reference>
<sequence>MLKVQPQASKPSSGEGETQPLVHARPGPLTRSATRAAAKSPSAVPESKSSATIDHLAFPHIIDNIFSCLDMPGYAIASKVCSYWRRRANKVLQRHVIASKHQDGVVYQPKSYDHPAWPYPRYFMCAELLVEFQEAWSPDDMNGNKHIDHLIKDCTPGMQELFKNVEIVDYMGPPAIKHEDAYELSIAFVLSKRNHVTARYDARLRLGPEFLEETAADTQVVFLKHPVSRVQPVIANTVVVNLDCGLPTLSPLMGERGPGHEQGCPPGMPLLFFEFPDPMPLVVLFEHDQPHGKLGSPASQQCAHWLKRYLYQWFRPTLDHPITLVGLSKFFSVEEDYRAFKQEFFDNLPSGHNVEFLTRKQYWRRVGSETYRLHTKF</sequence>
<evidence type="ECO:0000256" key="1">
    <source>
        <dbReference type="SAM" id="MobiDB-lite"/>
    </source>
</evidence>
<evidence type="ECO:0008006" key="4">
    <source>
        <dbReference type="Google" id="ProtNLM"/>
    </source>
</evidence>
<dbReference type="InterPro" id="IPR036047">
    <property type="entry name" value="F-box-like_dom_sf"/>
</dbReference>
<dbReference type="SUPFAM" id="SSF81383">
    <property type="entry name" value="F-box domain"/>
    <property type="match status" value="1"/>
</dbReference>
<evidence type="ECO:0000313" key="2">
    <source>
        <dbReference type="EMBL" id="EJT49720.1"/>
    </source>
</evidence>
<accession>J4UEL9</accession>
<dbReference type="AlphaFoldDB" id="J4UEL9"/>
<feature type="region of interest" description="Disordered" evidence="1">
    <location>
        <begin position="1"/>
        <end position="46"/>
    </location>
</feature>
<dbReference type="VEuPathDB" id="FungiDB:A1Q1_01142"/>
<name>J4UEL9_TRIAS</name>
<dbReference type="Proteomes" id="UP000002748">
    <property type="component" value="Unassembled WGS sequence"/>
</dbReference>
<proteinExistence type="predicted"/>
<dbReference type="EMBL" id="ALBS01000160">
    <property type="protein sequence ID" value="EJT49720.1"/>
    <property type="molecule type" value="Genomic_DNA"/>
</dbReference>
<organism evidence="2 3">
    <name type="scientific">Trichosporon asahii var. asahii (strain ATCC 90039 / CBS 2479 / JCM 2466 / KCTC 7840 / NBRC 103889/ NCYC 2677 / UAMH 7654)</name>
    <name type="common">Yeast</name>
    <dbReference type="NCBI Taxonomy" id="1186058"/>
    <lineage>
        <taxon>Eukaryota</taxon>
        <taxon>Fungi</taxon>
        <taxon>Dikarya</taxon>
        <taxon>Basidiomycota</taxon>
        <taxon>Agaricomycotina</taxon>
        <taxon>Tremellomycetes</taxon>
        <taxon>Trichosporonales</taxon>
        <taxon>Trichosporonaceae</taxon>
        <taxon>Trichosporon</taxon>
    </lineage>
</organism>
<evidence type="ECO:0000313" key="3">
    <source>
        <dbReference type="Proteomes" id="UP000002748"/>
    </source>
</evidence>
<comment type="caution">
    <text evidence="2">The sequence shown here is derived from an EMBL/GenBank/DDBJ whole genome shotgun (WGS) entry which is preliminary data.</text>
</comment>
<dbReference type="RefSeq" id="XP_014180892.1">
    <property type="nucleotide sequence ID" value="XM_014325417.1"/>
</dbReference>
<gene>
    <name evidence="2" type="ORF">A1Q1_01142</name>
</gene>
<dbReference type="GeneID" id="25984656"/>
<dbReference type="HOGENOM" id="CLU_839886_0_0_1"/>
<dbReference type="KEGG" id="tasa:A1Q1_01142"/>
<feature type="compositionally biased region" description="Polar residues" evidence="1">
    <location>
        <begin position="1"/>
        <end position="16"/>
    </location>
</feature>
<protein>
    <recommendedName>
        <fullName evidence="4">F-box domain-containing protein</fullName>
    </recommendedName>
</protein>